<proteinExistence type="predicted"/>
<feature type="region of interest" description="Disordered" evidence="1">
    <location>
        <begin position="1"/>
        <end position="23"/>
    </location>
</feature>
<dbReference type="EMBL" id="MJMG01000001">
    <property type="protein sequence ID" value="OEY87189.1"/>
    <property type="molecule type" value="Genomic_DNA"/>
</dbReference>
<gene>
    <name evidence="2" type="ORF">BIY23_00635</name>
</gene>
<keyword evidence="3" id="KW-1185">Reference proteome</keyword>
<organism evidence="2 3">
    <name type="scientific">Wolbachia pipientis</name>
    <dbReference type="NCBI Taxonomy" id="955"/>
    <lineage>
        <taxon>Bacteria</taxon>
        <taxon>Pseudomonadati</taxon>
        <taxon>Pseudomonadota</taxon>
        <taxon>Alphaproteobacteria</taxon>
        <taxon>Rickettsiales</taxon>
        <taxon>Anaplasmataceae</taxon>
        <taxon>Wolbachieae</taxon>
        <taxon>Wolbachia</taxon>
    </lineage>
</organism>
<evidence type="ECO:0000313" key="2">
    <source>
        <dbReference type="EMBL" id="OEY87189.1"/>
    </source>
</evidence>
<sequence length="165" mass="18885">METQDDNEDVPTPKRKPSALKNNIEIQENDDGIPIPKRKPLRLIKMQEGDNTLLPQRKNGPQLQKSKIEAIAHSIEKKLAKCWSIPNGINYKKNFSIKIHVLLSAQGEVVIANIVDNNTYQKNALFRAVADNAMRAVYKCSPFTDLPSEHYYVWREITLNFILND</sequence>
<dbReference type="OrthoDB" id="7161229at2"/>
<dbReference type="AlphaFoldDB" id="A0A1E7QLU6"/>
<dbReference type="SUPFAM" id="SSF74653">
    <property type="entry name" value="TolA/TonB C-terminal domain"/>
    <property type="match status" value="1"/>
</dbReference>
<comment type="caution">
    <text evidence="2">The sequence shown here is derived from an EMBL/GenBank/DDBJ whole genome shotgun (WGS) entry which is preliminary data.</text>
</comment>
<dbReference type="Gene3D" id="3.30.1150.10">
    <property type="match status" value="1"/>
</dbReference>
<name>A0A1E7QLU6_WOLPI</name>
<evidence type="ECO:0008006" key="4">
    <source>
        <dbReference type="Google" id="ProtNLM"/>
    </source>
</evidence>
<protein>
    <recommendedName>
        <fullName evidence="4">Energy transducer TonB</fullName>
    </recommendedName>
</protein>
<dbReference type="Proteomes" id="UP000175679">
    <property type="component" value="Unassembled WGS sequence"/>
</dbReference>
<evidence type="ECO:0000256" key="1">
    <source>
        <dbReference type="SAM" id="MobiDB-lite"/>
    </source>
</evidence>
<reference evidence="2 3" key="1">
    <citation type="submission" date="2016-09" db="EMBL/GenBank/DDBJ databases">
        <title>Genomic evidence for plant-parasitic nematodes as the earliest Wolbachia hosts.</title>
        <authorList>
            <person name="Brown A.M."/>
            <person name="Wasala S.K."/>
            <person name="Howe D.K."/>
            <person name="Peetz A.B."/>
            <person name="Zasada I.A."/>
            <person name="Denver D.R."/>
        </authorList>
    </citation>
    <scope>NUCLEOTIDE SEQUENCE [LARGE SCALE GENOMIC DNA]</scope>
    <source>
        <strain evidence="3">wPpe</strain>
    </source>
</reference>
<evidence type="ECO:0000313" key="3">
    <source>
        <dbReference type="Proteomes" id="UP000175679"/>
    </source>
</evidence>
<accession>A0A1E7QLU6</accession>